<organism evidence="6">
    <name type="scientific">candidate division WOR-3 bacterium</name>
    <dbReference type="NCBI Taxonomy" id="2052148"/>
    <lineage>
        <taxon>Bacteria</taxon>
        <taxon>Bacteria division WOR-3</taxon>
    </lineage>
</organism>
<evidence type="ECO:0000313" key="6">
    <source>
        <dbReference type="EMBL" id="HHS63105.1"/>
    </source>
</evidence>
<keyword evidence="2" id="KW-0677">Repeat</keyword>
<dbReference type="AlphaFoldDB" id="A0A7C6EK60"/>
<sequence>MSPKYHLSSLLLSFFIYHQLSNVEDSIIFYKGNDAYLKGDYATAEEILTRHNNLFPDSRYSPDVLFLLGEINFRKDEYNKAIDYWLRLNQNYPESDYALEGLIRIGDVYSRLKRYDSAIRIYKQVKKNRLANELLQELDLKINENLYYLGKYPGLVEALQDFINTHTDTTKSGGIVAETMLRLARIYITKKEYYSAQVILQRIIDTYPQSPVICEVFFEQANVYKLMGDNQRYKKMLQAIILNKDTLNFYPYAIIELANIYRDEQRYDSSLHYWVKLKDIENYQDMALREIARTYYRMGFIDEAVIVLQTLIKDFPESKFLVDAYLLWAEILKKDGDLLNAKEILSDLLKKRPRQPDVLLELGAIYFGLKDYAEALNCYLQASEAFKDQRDESAKALIKAGDAALAMNDTTNAKRYYLNAGLIAVSEEVKNLSIVRINQMR</sequence>
<dbReference type="Pfam" id="PF13174">
    <property type="entry name" value="TPR_6"/>
    <property type="match status" value="2"/>
</dbReference>
<evidence type="ECO:0000256" key="2">
    <source>
        <dbReference type="ARBA" id="ARBA00022737"/>
    </source>
</evidence>
<dbReference type="Pfam" id="PF14559">
    <property type="entry name" value="TPR_19"/>
    <property type="match status" value="1"/>
</dbReference>
<feature type="repeat" description="TPR" evidence="4">
    <location>
        <begin position="62"/>
        <end position="95"/>
    </location>
</feature>
<dbReference type="InterPro" id="IPR011990">
    <property type="entry name" value="TPR-like_helical_dom_sf"/>
</dbReference>
<dbReference type="InterPro" id="IPR039565">
    <property type="entry name" value="BamD-like"/>
</dbReference>
<comment type="caution">
    <text evidence="6">The sequence shown here is derived from an EMBL/GenBank/DDBJ whole genome shotgun (WGS) entry which is preliminary data.</text>
</comment>
<feature type="domain" description="Outer membrane lipoprotein BamD-like" evidence="5">
    <location>
        <begin position="25"/>
        <end position="127"/>
    </location>
</feature>
<protein>
    <submittedName>
        <fullName evidence="6">Tetratricopeptide repeat protein</fullName>
    </submittedName>
</protein>
<dbReference type="EMBL" id="DTHJ01000122">
    <property type="protein sequence ID" value="HHS63105.1"/>
    <property type="molecule type" value="Genomic_DNA"/>
</dbReference>
<dbReference type="PANTHER" id="PTHR44314">
    <property type="entry name" value="CILIA- AND FLAGELLA-ASSOCIATED PROTEIN 70"/>
    <property type="match status" value="1"/>
</dbReference>
<dbReference type="SMART" id="SM00028">
    <property type="entry name" value="TPR"/>
    <property type="match status" value="8"/>
</dbReference>
<dbReference type="GO" id="GO:0070062">
    <property type="term" value="C:extracellular exosome"/>
    <property type="evidence" value="ECO:0007669"/>
    <property type="project" value="TreeGrafter"/>
</dbReference>
<accession>A0A7C6EK60</accession>
<evidence type="ECO:0000256" key="1">
    <source>
        <dbReference type="ARBA" id="ARBA00022729"/>
    </source>
</evidence>
<dbReference type="InterPro" id="IPR052628">
    <property type="entry name" value="CFAP70"/>
</dbReference>
<dbReference type="SUPFAM" id="SSF48452">
    <property type="entry name" value="TPR-like"/>
    <property type="match status" value="2"/>
</dbReference>
<evidence type="ECO:0000259" key="5">
    <source>
        <dbReference type="Pfam" id="PF13525"/>
    </source>
</evidence>
<feature type="repeat" description="TPR" evidence="4">
    <location>
        <begin position="356"/>
        <end position="389"/>
    </location>
</feature>
<evidence type="ECO:0000256" key="3">
    <source>
        <dbReference type="ARBA" id="ARBA00022803"/>
    </source>
</evidence>
<dbReference type="PANTHER" id="PTHR44314:SF1">
    <property type="entry name" value="CILIA- AND FLAGELLA-ASSOCIATED PROTEIN 70"/>
    <property type="match status" value="1"/>
</dbReference>
<dbReference type="Pfam" id="PF13525">
    <property type="entry name" value="YfiO"/>
    <property type="match status" value="1"/>
</dbReference>
<keyword evidence="1" id="KW-0732">Signal</keyword>
<keyword evidence="3 4" id="KW-0802">TPR repeat</keyword>
<dbReference type="Gene3D" id="1.25.40.10">
    <property type="entry name" value="Tetratricopeptide repeat domain"/>
    <property type="match status" value="3"/>
</dbReference>
<name>A0A7C6EK60_UNCW3</name>
<evidence type="ECO:0000256" key="4">
    <source>
        <dbReference type="PROSITE-ProRule" id="PRU00339"/>
    </source>
</evidence>
<gene>
    <name evidence="6" type="ORF">ENV70_05800</name>
</gene>
<dbReference type="InterPro" id="IPR019734">
    <property type="entry name" value="TPR_rpt"/>
</dbReference>
<reference evidence="6" key="1">
    <citation type="journal article" date="2020" name="mSystems">
        <title>Genome- and Community-Level Interaction Insights into Carbon Utilization and Element Cycling Functions of Hydrothermarchaeota in Hydrothermal Sediment.</title>
        <authorList>
            <person name="Zhou Z."/>
            <person name="Liu Y."/>
            <person name="Xu W."/>
            <person name="Pan J."/>
            <person name="Luo Z.H."/>
            <person name="Li M."/>
        </authorList>
    </citation>
    <scope>NUCLEOTIDE SEQUENCE [LARGE SCALE GENOMIC DNA]</scope>
    <source>
        <strain evidence="6">SpSt-783</strain>
    </source>
</reference>
<proteinExistence type="predicted"/>
<dbReference type="PROSITE" id="PS50005">
    <property type="entry name" value="TPR"/>
    <property type="match status" value="2"/>
</dbReference>